<feature type="signal peptide" evidence="1">
    <location>
        <begin position="1"/>
        <end position="16"/>
    </location>
</feature>
<dbReference type="InterPro" id="IPR053320">
    <property type="entry name" value="Protein_DD3-3_O-glyco"/>
</dbReference>
<dbReference type="InterPro" id="IPR000922">
    <property type="entry name" value="Lectin_gal-bd_dom"/>
</dbReference>
<proteinExistence type="predicted"/>
<evidence type="ECO:0000259" key="2">
    <source>
        <dbReference type="PROSITE" id="PS50228"/>
    </source>
</evidence>
<feature type="domain" description="SUEL-type lectin" evidence="2">
    <location>
        <begin position="327"/>
        <end position="416"/>
    </location>
</feature>
<dbReference type="Gene3D" id="2.60.120.740">
    <property type="match status" value="1"/>
</dbReference>
<keyword evidence="1" id="KW-0732">Signal</keyword>
<dbReference type="PANTHER" id="PTHR35170">
    <property type="entry name" value="PROTEIN DD3-3"/>
    <property type="match status" value="1"/>
</dbReference>
<sequence length="728" mass="81646">MIFKLLLLVLCTLVQSDVYLHNPRGSNNRLDEQGRERSNANRLFNSQNNNRGGYNVGNLYYLEGSQLQIEWTNQHSCGGSNANCDIIIQYMCSDNLRDGYTTNTIPSNLNGCAKNDCNTDVKFGMNEDYEYYMRCTRTLRNKGLFTTDQKLNGVTSQYTRQNNAGTRYAYECPEERDYYPYWKPTPWKDIVVMTSDTSRCDFYKSESENVKSRFYCDPPSSYMDTPQVWTYLPITKESCEKFDWPQGSRNFSKWIEINSKNMRQPDCIPSPKSRDNHNGNGLEGFANTYNWTVPNDISENCALRLRYNISTGDLANYVTSSVQVARVCDGGTLSIDTKGFGTITILGANYGRTSSTQCGSNTRFNNNCNNQQKSLQVVKSLCESQTSCSVKVSSSVFGGDPCVGTGKYLEVNYTTSTVSIGTLVGLSDTEATNRGYVFKNNPVIQPLKTGNPTLDGMLQLRLAINIAQYGRTFQDRSHRFAIRPRPAEYKNSNIYNLNVRGKRGNIVQVYPAVEYDFVPSRLTLSASDAIHIQWTGSNTNPNDNAGQGTAGTDRSNIILLKDKNYPEGNLGQADLPVNLNGQYGNNYPMLLNTSKSFLGFGLNDVKQLAFSISNGVSSDPLLNDAAKYFDLGLRPLKNAVGTYYYMCTRNNNFSNRSQKGKIVVLPQNNNPNLPQTNAGVSPQISGGNIFPQINGDSPKYSDRISPKKKQYHQRKFVLTHKRDKPVFV</sequence>
<dbReference type="PROSITE" id="PS50228">
    <property type="entry name" value="SUEL_LECTIN"/>
    <property type="match status" value="1"/>
</dbReference>
<reference evidence="4" key="1">
    <citation type="submission" date="2025-08" db="UniProtKB">
        <authorList>
            <consortium name="RefSeq"/>
        </authorList>
    </citation>
    <scope>IDENTIFICATION</scope>
</reference>
<dbReference type="InterPro" id="IPR043159">
    <property type="entry name" value="Lectin_gal-bd_sf"/>
</dbReference>
<keyword evidence="3" id="KW-1185">Reference proteome</keyword>
<gene>
    <name evidence="4" type="primary">LOC100214959</name>
</gene>
<evidence type="ECO:0000313" key="3">
    <source>
        <dbReference type="Proteomes" id="UP001652625"/>
    </source>
</evidence>
<dbReference type="RefSeq" id="XP_065666257.1">
    <property type="nucleotide sequence ID" value="XM_065810185.1"/>
</dbReference>
<organism evidence="3 4">
    <name type="scientific">Hydra vulgaris</name>
    <name type="common">Hydra</name>
    <name type="synonym">Hydra attenuata</name>
    <dbReference type="NCBI Taxonomy" id="6087"/>
    <lineage>
        <taxon>Eukaryota</taxon>
        <taxon>Metazoa</taxon>
        <taxon>Cnidaria</taxon>
        <taxon>Hydrozoa</taxon>
        <taxon>Hydroidolina</taxon>
        <taxon>Anthoathecata</taxon>
        <taxon>Aplanulata</taxon>
        <taxon>Hydridae</taxon>
        <taxon>Hydra</taxon>
    </lineage>
</organism>
<evidence type="ECO:0000313" key="4">
    <source>
        <dbReference type="RefSeq" id="XP_065666257.1"/>
    </source>
</evidence>
<dbReference type="Pfam" id="PF02140">
    <property type="entry name" value="SUEL_Lectin"/>
    <property type="match status" value="1"/>
</dbReference>
<name>A0ABM4CWE7_HYDVU</name>
<protein>
    <submittedName>
        <fullName evidence="4">Protein DD3-3 isoform X2</fullName>
    </submittedName>
</protein>
<feature type="chain" id="PRO_5046214531" evidence="1">
    <location>
        <begin position="17"/>
        <end position="728"/>
    </location>
</feature>
<accession>A0ABM4CWE7</accession>
<dbReference type="Proteomes" id="UP001652625">
    <property type="component" value="Chromosome 11"/>
</dbReference>
<dbReference type="GeneID" id="100214959"/>
<dbReference type="PANTHER" id="PTHR35170:SF1">
    <property type="entry name" value="PROTEIN DD3-3"/>
    <property type="match status" value="1"/>
</dbReference>
<evidence type="ECO:0000256" key="1">
    <source>
        <dbReference type="SAM" id="SignalP"/>
    </source>
</evidence>